<reference evidence="1" key="1">
    <citation type="submission" date="2021-08" db="EMBL/GenBank/DDBJ databases">
        <title>The first chromosome-level gecko genome reveals the dynamic sex chromosomes of Neotropical dwarf geckos (Sphaerodactylidae: Sphaerodactylus).</title>
        <authorList>
            <person name="Pinto B.J."/>
            <person name="Keating S.E."/>
            <person name="Gamble T."/>
        </authorList>
    </citation>
    <scope>NUCLEOTIDE SEQUENCE</scope>
    <source>
        <strain evidence="1">TG3544</strain>
    </source>
</reference>
<dbReference type="Proteomes" id="UP000827872">
    <property type="component" value="Linkage Group LG16"/>
</dbReference>
<dbReference type="EMBL" id="CM037629">
    <property type="protein sequence ID" value="KAH7990893.1"/>
    <property type="molecule type" value="Genomic_DNA"/>
</dbReference>
<gene>
    <name evidence="1" type="ORF">K3G42_012575</name>
</gene>
<sequence>MMPEHAEMQLTTSCLWKGNFNFSVYFCQLENHRYSYNGRIQRTERSLLWREAGGETRRGLMHPGRLQTRLHFGGSDCGSCSLFPFYFCIPSVQNDAAGLAV</sequence>
<proteinExistence type="predicted"/>
<comment type="caution">
    <text evidence="1">The sequence shown here is derived from an EMBL/GenBank/DDBJ whole genome shotgun (WGS) entry which is preliminary data.</text>
</comment>
<organism evidence="1 2">
    <name type="scientific">Sphaerodactylus townsendi</name>
    <dbReference type="NCBI Taxonomy" id="933632"/>
    <lineage>
        <taxon>Eukaryota</taxon>
        <taxon>Metazoa</taxon>
        <taxon>Chordata</taxon>
        <taxon>Craniata</taxon>
        <taxon>Vertebrata</taxon>
        <taxon>Euteleostomi</taxon>
        <taxon>Lepidosauria</taxon>
        <taxon>Squamata</taxon>
        <taxon>Bifurcata</taxon>
        <taxon>Gekkota</taxon>
        <taxon>Sphaerodactylidae</taxon>
        <taxon>Sphaerodactylus</taxon>
    </lineage>
</organism>
<evidence type="ECO:0000313" key="2">
    <source>
        <dbReference type="Proteomes" id="UP000827872"/>
    </source>
</evidence>
<keyword evidence="2" id="KW-1185">Reference proteome</keyword>
<protein>
    <submittedName>
        <fullName evidence="1">Uncharacterized protein</fullName>
    </submittedName>
</protein>
<name>A0ACB8EEP0_9SAUR</name>
<evidence type="ECO:0000313" key="1">
    <source>
        <dbReference type="EMBL" id="KAH7990893.1"/>
    </source>
</evidence>
<accession>A0ACB8EEP0</accession>